<name>A0ABV0BZ53_9SPHI</name>
<dbReference type="Proteomes" id="UP001409291">
    <property type="component" value="Unassembled WGS sequence"/>
</dbReference>
<dbReference type="EMBL" id="JBDJNQ010000007">
    <property type="protein sequence ID" value="MEN5378774.1"/>
    <property type="molecule type" value="Genomic_DNA"/>
</dbReference>
<protein>
    <submittedName>
        <fullName evidence="1">Uncharacterized protein</fullName>
    </submittedName>
</protein>
<organism evidence="1 2">
    <name type="scientific">Sphingobacterium kitahiroshimense</name>
    <dbReference type="NCBI Taxonomy" id="470446"/>
    <lineage>
        <taxon>Bacteria</taxon>
        <taxon>Pseudomonadati</taxon>
        <taxon>Bacteroidota</taxon>
        <taxon>Sphingobacteriia</taxon>
        <taxon>Sphingobacteriales</taxon>
        <taxon>Sphingobacteriaceae</taxon>
        <taxon>Sphingobacterium</taxon>
    </lineage>
</organism>
<keyword evidence="2" id="KW-1185">Reference proteome</keyword>
<comment type="caution">
    <text evidence="1">The sequence shown here is derived from an EMBL/GenBank/DDBJ whole genome shotgun (WGS) entry which is preliminary data.</text>
</comment>
<dbReference type="RefSeq" id="WP_346581685.1">
    <property type="nucleotide sequence ID" value="NZ_JBDJNQ010000007.1"/>
</dbReference>
<accession>A0ABV0BZ53</accession>
<dbReference type="SUPFAM" id="SSF48371">
    <property type="entry name" value="ARM repeat"/>
    <property type="match status" value="1"/>
</dbReference>
<reference evidence="1 2" key="1">
    <citation type="submission" date="2024-04" db="EMBL/GenBank/DDBJ databases">
        <title>WGS of bacteria from Torrens River.</title>
        <authorList>
            <person name="Wyrsch E.R."/>
            <person name="Drigo B."/>
        </authorList>
    </citation>
    <scope>NUCLEOTIDE SEQUENCE [LARGE SCALE GENOMIC DNA]</scope>
    <source>
        <strain evidence="1 2">TWI391</strain>
    </source>
</reference>
<dbReference type="InterPro" id="IPR016024">
    <property type="entry name" value="ARM-type_fold"/>
</dbReference>
<gene>
    <name evidence="1" type="ORF">ABE541_16035</name>
</gene>
<evidence type="ECO:0000313" key="1">
    <source>
        <dbReference type="EMBL" id="MEN5378774.1"/>
    </source>
</evidence>
<evidence type="ECO:0000313" key="2">
    <source>
        <dbReference type="Proteomes" id="UP001409291"/>
    </source>
</evidence>
<proteinExistence type="predicted"/>
<sequence>MKKDILIKYRDKDQELDLLGALEQRGLNQYDDEYKKLIEILLNMLSITKKNSVPIQQYLFRSIYNVLDSILSSKESTEEFTQIIAENVDENNDNVTSFVFRFILNIKDNVEGSGDKRGVEALKAALERINIEALHAGITNNKDYSLIVKLFYNCVTDMESDRRVILHAEAIEKFHSYIIDNPAEYLQNFLRPYYNGPRKDHLEFYLHVGDPFWPQIFQKDSVLQYLNNIDNTIVDSKLIQDIREYYERVKTKPRNEDKIVILYSSEYPWSNEVHLLKILSKEHKHVRPLCLPPDYKDSKK</sequence>